<sequence length="345" mass="38992">MGSVGGTAASPRFLLISYPRSASNLLRRVLALEDRDDVHSDGYLLAKTTYTTMAEKLWAKPLGQWDPDAKANYKRLASEGLEALNKSVAEGEASGKIVYVKEHVLFLLDPNVMDKFIFGEFSSSDRPWRIDQPDVSGGADPAESDMNETIFSDEYLQQWKATFLIRHPAMAFPSQYRALTQQRTEQEESPAEKNFLSLFMTLRWSRKLYDHYTELERKAAEPTEPGQELVSWPVILDADDVMESPAVMQKYALAIGVSPTKVQYEWKAADDEQREKMSARAKIMLSTLIASDGIVAGKSASKIDIRVEAEKWREEFGQEVAERLEAAVLAAMPDYEYMRSRRLQA</sequence>
<comment type="caution">
    <text evidence="1">The sequence shown here is derived from an EMBL/GenBank/DDBJ whole genome shotgun (WGS) entry which is preliminary data.</text>
</comment>
<accession>A0ACC1NNJ0</accession>
<gene>
    <name evidence="1" type="ORF">NQ176_g2353</name>
</gene>
<reference evidence="1" key="1">
    <citation type="submission" date="2022-08" db="EMBL/GenBank/DDBJ databases">
        <title>Genome Sequence of Lecanicillium fungicola.</title>
        <authorList>
            <person name="Buettner E."/>
        </authorList>
    </citation>
    <scope>NUCLEOTIDE SEQUENCE</scope>
    <source>
        <strain evidence="1">Babe33</strain>
    </source>
</reference>
<evidence type="ECO:0000313" key="1">
    <source>
        <dbReference type="EMBL" id="KAJ2980900.1"/>
    </source>
</evidence>
<keyword evidence="2" id="KW-1185">Reference proteome</keyword>
<protein>
    <submittedName>
        <fullName evidence="1">Uncharacterized protein</fullName>
    </submittedName>
</protein>
<evidence type="ECO:0000313" key="2">
    <source>
        <dbReference type="Proteomes" id="UP001143910"/>
    </source>
</evidence>
<proteinExistence type="predicted"/>
<dbReference type="Proteomes" id="UP001143910">
    <property type="component" value="Unassembled WGS sequence"/>
</dbReference>
<dbReference type="EMBL" id="JANJQO010000165">
    <property type="protein sequence ID" value="KAJ2980900.1"/>
    <property type="molecule type" value="Genomic_DNA"/>
</dbReference>
<organism evidence="1 2">
    <name type="scientific">Zarea fungicola</name>
    <dbReference type="NCBI Taxonomy" id="93591"/>
    <lineage>
        <taxon>Eukaryota</taxon>
        <taxon>Fungi</taxon>
        <taxon>Dikarya</taxon>
        <taxon>Ascomycota</taxon>
        <taxon>Pezizomycotina</taxon>
        <taxon>Sordariomycetes</taxon>
        <taxon>Hypocreomycetidae</taxon>
        <taxon>Hypocreales</taxon>
        <taxon>Cordycipitaceae</taxon>
        <taxon>Zarea</taxon>
    </lineage>
</organism>
<name>A0ACC1NNJ0_9HYPO</name>